<dbReference type="GO" id="GO:1901838">
    <property type="term" value="P:positive regulation of transcription of nucleolar large rRNA by RNA polymerase I"/>
    <property type="evidence" value="ECO:0007669"/>
    <property type="project" value="Ensembl"/>
</dbReference>
<dbReference type="GO" id="GO:1905669">
    <property type="term" value="P:TORC1 complex assembly"/>
    <property type="evidence" value="ECO:0007669"/>
    <property type="project" value="Ensembl"/>
</dbReference>
<evidence type="ECO:0000313" key="6">
    <source>
        <dbReference type="Ensembl" id="ENSOANP00000035933.1"/>
    </source>
</evidence>
<proteinExistence type="inferred from homology"/>
<feature type="domain" description="PIH1D1/2/3 CS-like" evidence="5">
    <location>
        <begin position="205"/>
        <end position="273"/>
    </location>
</feature>
<dbReference type="OrthoDB" id="5135119at2759"/>
<evidence type="ECO:0000256" key="3">
    <source>
        <dbReference type="ARBA" id="ARBA00046233"/>
    </source>
</evidence>
<dbReference type="GO" id="GO:0019901">
    <property type="term" value="F:protein kinase binding"/>
    <property type="evidence" value="ECO:0007669"/>
    <property type="project" value="Ensembl"/>
</dbReference>
<dbReference type="PANTHER" id="PTHR22997:SF0">
    <property type="entry name" value="PIH1 DOMAIN-CONTAINING PROTEIN 1"/>
    <property type="match status" value="1"/>
</dbReference>
<dbReference type="GO" id="GO:0140566">
    <property type="term" value="F:histone reader activity"/>
    <property type="evidence" value="ECO:0007669"/>
    <property type="project" value="Ensembl"/>
</dbReference>
<dbReference type="GO" id="GO:0005737">
    <property type="term" value="C:cytoplasm"/>
    <property type="evidence" value="ECO:0000318"/>
    <property type="project" value="GO_Central"/>
</dbReference>
<dbReference type="Bgee" id="ENSOANG00000050468">
    <property type="expression patterns" value="Expressed in heart and 7 other cell types or tissues"/>
</dbReference>
<dbReference type="GO" id="GO:0005730">
    <property type="term" value="C:nucleolus"/>
    <property type="evidence" value="ECO:0007669"/>
    <property type="project" value="Ensembl"/>
</dbReference>
<dbReference type="GeneID" id="100090487"/>
<dbReference type="PANTHER" id="PTHR22997">
    <property type="entry name" value="PIH1 DOMAIN-CONTAINING PROTEIN 1"/>
    <property type="match status" value="1"/>
</dbReference>
<dbReference type="GeneTree" id="ENSGT00510000048192"/>
<dbReference type="Pfam" id="PF08190">
    <property type="entry name" value="PIH1"/>
    <property type="match status" value="1"/>
</dbReference>
<reference evidence="6" key="3">
    <citation type="submission" date="2025-09" db="UniProtKB">
        <authorList>
            <consortium name="Ensembl"/>
        </authorList>
    </citation>
    <scope>IDENTIFICATION</scope>
    <source>
        <strain evidence="6">Glennie</strain>
    </source>
</reference>
<dbReference type="OMA" id="KLKNRKC"/>
<dbReference type="AlphaFoldDB" id="A0A6I8N4M0"/>
<dbReference type="GO" id="GO:0070761">
    <property type="term" value="C:pre-snoRNP complex"/>
    <property type="evidence" value="ECO:0007669"/>
    <property type="project" value="Ensembl"/>
</dbReference>
<reference evidence="6 7" key="1">
    <citation type="journal article" date="2008" name="Nature">
        <title>Genome analysis of the platypus reveals unique signatures of evolution.</title>
        <authorList>
            <person name="Warren W.C."/>
            <person name="Hillier L.W."/>
            <person name="Marshall Graves J.A."/>
            <person name="Birney E."/>
            <person name="Ponting C.P."/>
            <person name="Grutzner F."/>
            <person name="Belov K."/>
            <person name="Miller W."/>
            <person name="Clarke L."/>
            <person name="Chinwalla A.T."/>
            <person name="Yang S.P."/>
            <person name="Heger A."/>
            <person name="Locke D.P."/>
            <person name="Miethke P."/>
            <person name="Waters P.D."/>
            <person name="Veyrunes F."/>
            <person name="Fulton L."/>
            <person name="Fulton B."/>
            <person name="Graves T."/>
            <person name="Wallis J."/>
            <person name="Puente X.S."/>
            <person name="Lopez-Otin C."/>
            <person name="Ordonez G.R."/>
            <person name="Eichler E.E."/>
            <person name="Chen L."/>
            <person name="Cheng Z."/>
            <person name="Deakin J.E."/>
            <person name="Alsop A."/>
            <person name="Thompson K."/>
            <person name="Kirby P."/>
            <person name="Papenfuss A.T."/>
            <person name="Wakefield M.J."/>
            <person name="Olender T."/>
            <person name="Lancet D."/>
            <person name="Huttley G.A."/>
            <person name="Smit A.F."/>
            <person name="Pask A."/>
            <person name="Temple-Smith P."/>
            <person name="Batzer M.A."/>
            <person name="Walker J.A."/>
            <person name="Konkel M.K."/>
            <person name="Harris R.S."/>
            <person name="Whittington C.M."/>
            <person name="Wong E.S."/>
            <person name="Gemmell N.J."/>
            <person name="Buschiazzo E."/>
            <person name="Vargas Jentzsch I.M."/>
            <person name="Merkel A."/>
            <person name="Schmitz J."/>
            <person name="Zemann A."/>
            <person name="Churakov G."/>
            <person name="Kriegs J.O."/>
            <person name="Brosius J."/>
            <person name="Murchison E.P."/>
            <person name="Sachidanandam R."/>
            <person name="Smith C."/>
            <person name="Hannon G.J."/>
            <person name="Tsend-Ayush E."/>
            <person name="McMillan D."/>
            <person name="Attenborough R."/>
            <person name="Rens W."/>
            <person name="Ferguson-Smith M."/>
            <person name="Lefevre C.M."/>
            <person name="Sharp J.A."/>
            <person name="Nicholas K.R."/>
            <person name="Ray D.A."/>
            <person name="Kube M."/>
            <person name="Reinhardt R."/>
            <person name="Pringle T.H."/>
            <person name="Taylor J."/>
            <person name="Jones R.C."/>
            <person name="Nixon B."/>
            <person name="Dacheux J.L."/>
            <person name="Niwa H."/>
            <person name="Sekita Y."/>
            <person name="Huang X."/>
            <person name="Stark A."/>
            <person name="Kheradpour P."/>
            <person name="Kellis M."/>
            <person name="Flicek P."/>
            <person name="Chen Y."/>
            <person name="Webber C."/>
            <person name="Hardison R."/>
            <person name="Nelson J."/>
            <person name="Hallsworth-Pepin K."/>
            <person name="Delehaunty K."/>
            <person name="Markovic C."/>
            <person name="Minx P."/>
            <person name="Feng Y."/>
            <person name="Kremitzki C."/>
            <person name="Mitreva M."/>
            <person name="Glasscock J."/>
            <person name="Wylie T."/>
            <person name="Wohldmann P."/>
            <person name="Thiru P."/>
            <person name="Nhan M.N."/>
            <person name="Pohl C.S."/>
            <person name="Smith S.M."/>
            <person name="Hou S."/>
            <person name="Nefedov M."/>
            <person name="de Jong P.J."/>
            <person name="Renfree M.B."/>
            <person name="Mardis E.R."/>
            <person name="Wilson R.K."/>
        </authorList>
    </citation>
    <scope>NUCLEOTIDE SEQUENCE [LARGE SCALE GENOMIC DNA]</scope>
    <source>
        <strain evidence="6 7">Glennie</strain>
    </source>
</reference>
<dbReference type="InterPro" id="IPR050734">
    <property type="entry name" value="PIH1/Kintoun_subfamily"/>
</dbReference>
<evidence type="ECO:0000259" key="5">
    <source>
        <dbReference type="Pfam" id="PF18201"/>
    </source>
</evidence>
<dbReference type="KEGG" id="oaa:100090487"/>
<keyword evidence="7" id="KW-1185">Reference proteome</keyword>
<organism evidence="6 7">
    <name type="scientific">Ornithorhynchus anatinus</name>
    <name type="common">Duckbill platypus</name>
    <dbReference type="NCBI Taxonomy" id="9258"/>
    <lineage>
        <taxon>Eukaryota</taxon>
        <taxon>Metazoa</taxon>
        <taxon>Chordata</taxon>
        <taxon>Craniata</taxon>
        <taxon>Vertebrata</taxon>
        <taxon>Euteleostomi</taxon>
        <taxon>Mammalia</taxon>
        <taxon>Monotremata</taxon>
        <taxon>Ornithorhynchidae</taxon>
        <taxon>Ornithorhynchus</taxon>
    </lineage>
</organism>
<dbReference type="Pfam" id="PF18201">
    <property type="entry name" value="PIH1_CS"/>
    <property type="match status" value="1"/>
</dbReference>
<dbReference type="RefSeq" id="XP_028929384.1">
    <property type="nucleotide sequence ID" value="XM_029073551.1"/>
</dbReference>
<dbReference type="GO" id="GO:0000492">
    <property type="term" value="P:box C/D snoRNP assembly"/>
    <property type="evidence" value="ECO:0000318"/>
    <property type="project" value="GO_Central"/>
</dbReference>
<dbReference type="GO" id="GO:0006364">
    <property type="term" value="P:rRNA processing"/>
    <property type="evidence" value="ECO:0000318"/>
    <property type="project" value="GO_Central"/>
</dbReference>
<dbReference type="GO" id="GO:0097255">
    <property type="term" value="C:R2TP complex"/>
    <property type="evidence" value="ECO:0000318"/>
    <property type="project" value="GO_Central"/>
</dbReference>
<gene>
    <name evidence="6" type="primary">PIH1D1</name>
</gene>
<evidence type="ECO:0000256" key="1">
    <source>
        <dbReference type="ARBA" id="ARBA00008511"/>
    </source>
</evidence>
<comment type="function">
    <text evidence="3">Involved in the assembly of C/D box small nucleolar ribonucleoprotein (snoRNP) particles. Recruits the SWI/SNF complex to the core promoter of rRNA genes and enhances pre-rRNA transcription. Mediates interaction of TELO2 with the R2TP complex which is necessary for the stability of MTOR and SMG1. Positively regulates the assembly and activity of the mTORC1 complex.</text>
</comment>
<feature type="domain" description="PIH1 N-terminal" evidence="4">
    <location>
        <begin position="43"/>
        <end position="184"/>
    </location>
</feature>
<reference evidence="6" key="2">
    <citation type="submission" date="2025-08" db="UniProtKB">
        <authorList>
            <consortium name="Ensembl"/>
        </authorList>
    </citation>
    <scope>IDENTIFICATION</scope>
    <source>
        <strain evidence="6">Glennie</strain>
    </source>
</reference>
<dbReference type="GO" id="GO:1990062">
    <property type="term" value="C:RPAP3/R2TP/prefoldin-like complex"/>
    <property type="evidence" value="ECO:0007669"/>
    <property type="project" value="Ensembl"/>
</dbReference>
<dbReference type="InterPro" id="IPR041442">
    <property type="entry name" value="PIH1D1/2/3_CS-like"/>
</dbReference>
<dbReference type="CTD" id="55011"/>
<dbReference type="GO" id="GO:1902661">
    <property type="term" value="P:positive regulation of glucose mediated signaling pathway"/>
    <property type="evidence" value="ECO:0007669"/>
    <property type="project" value="Ensembl"/>
</dbReference>
<dbReference type="GO" id="GO:1904263">
    <property type="term" value="P:positive regulation of TORC1 signaling"/>
    <property type="evidence" value="ECO:0007669"/>
    <property type="project" value="Ensembl"/>
</dbReference>
<dbReference type="Ensembl" id="ENSOANT00000047027.1">
    <property type="protein sequence ID" value="ENSOANP00000035933.1"/>
    <property type="gene ID" value="ENSOANG00000050468.1"/>
</dbReference>
<dbReference type="GO" id="GO:0006338">
    <property type="term" value="P:chromatin remodeling"/>
    <property type="evidence" value="ECO:0007669"/>
    <property type="project" value="Ensembl"/>
</dbReference>
<dbReference type="InterPro" id="IPR012981">
    <property type="entry name" value="PIH1_N"/>
</dbReference>
<name>A0A6I8N4M0_ORNAN</name>
<accession>A0A6I8N4M0</accession>
<dbReference type="GO" id="GO:0048254">
    <property type="term" value="P:snoRNA localization"/>
    <property type="evidence" value="ECO:0007669"/>
    <property type="project" value="Ensembl"/>
</dbReference>
<evidence type="ECO:0000313" key="7">
    <source>
        <dbReference type="Proteomes" id="UP000002279"/>
    </source>
</evidence>
<dbReference type="Proteomes" id="UP000002279">
    <property type="component" value="Chromosome 10"/>
</dbReference>
<dbReference type="GO" id="GO:0051117">
    <property type="term" value="F:ATPase binding"/>
    <property type="evidence" value="ECO:0007669"/>
    <property type="project" value="Ensembl"/>
</dbReference>
<dbReference type="FunCoup" id="A0A6I8N4M0">
    <property type="interactions" value="1354"/>
</dbReference>
<dbReference type="GO" id="GO:0030855">
    <property type="term" value="P:epithelial cell differentiation"/>
    <property type="evidence" value="ECO:0007669"/>
    <property type="project" value="Ensembl"/>
</dbReference>
<evidence type="ECO:0000256" key="2">
    <source>
        <dbReference type="ARBA" id="ARBA00040540"/>
    </source>
</evidence>
<dbReference type="GO" id="GO:0051219">
    <property type="term" value="F:phosphoprotein binding"/>
    <property type="evidence" value="ECO:0007669"/>
    <property type="project" value="Ensembl"/>
</dbReference>
<comment type="similarity">
    <text evidence="1">Belongs to the PIH1 family.</text>
</comment>
<dbReference type="GO" id="GO:1990904">
    <property type="term" value="C:ribonucleoprotein complex"/>
    <property type="evidence" value="ECO:0000318"/>
    <property type="project" value="GO_Central"/>
</dbReference>
<dbReference type="InParanoid" id="A0A6I8N4M0"/>
<evidence type="ECO:0000259" key="4">
    <source>
        <dbReference type="Pfam" id="PF08190"/>
    </source>
</evidence>
<protein>
    <recommendedName>
        <fullName evidence="2">PIH1 domain-containing protein 1</fullName>
    </recommendedName>
</protein>
<sequence length="278" mass="30956">MAGKADDSLLFSGQSEEDEDQALYERILLQATQKIFNARSPMPDSKQIRPQPGFCIKTRSPQGKVFINVCRSPSIPPPADLTEQELLCVIEDDQTAFRIPMSLGEPHAELDKSGQGCTAYDVAINSDFYEKLRTNDFFLEFFVTVALEGLSSKYGVELSSEWRLLKHRPFLGSISEQSIRTQNRPGIQELASPEAPALTLWLEPPSLMTAEIALPKLDSARSLALSLGEDRLVLAGADSPYRLDVYVPHNVVQERSRAAFNRDSKILTVTMPLQTPCR</sequence>
<dbReference type="GO" id="GO:0042393">
    <property type="term" value="F:histone binding"/>
    <property type="evidence" value="ECO:0007669"/>
    <property type="project" value="Ensembl"/>
</dbReference>